<feature type="region of interest" description="Disordered" evidence="1">
    <location>
        <begin position="1"/>
        <end position="57"/>
    </location>
</feature>
<sequence>MGTPPVPSRNGKRREAENQDKPEYQTAKGGMNEGKDRMNNDPAKIPKKKSQANKGTRTKINTIRCAKRRKEYICVNTYAYLCITHPYIYICSFTYGWVIHKRLYTITDEKKNYSNGNNSDNNNNNNGSECEGNWRCKEKEGENKPDTRSEGKECDNKLAQTHSKQQQRKVINIDIYIF</sequence>
<feature type="compositionally biased region" description="Basic and acidic residues" evidence="1">
    <location>
        <begin position="139"/>
        <end position="156"/>
    </location>
</feature>
<gene>
    <name evidence="2" type="ORF">TCIL3000_8_2680</name>
</gene>
<evidence type="ECO:0000256" key="1">
    <source>
        <dbReference type="SAM" id="MobiDB-lite"/>
    </source>
</evidence>
<feature type="compositionally biased region" description="Basic and acidic residues" evidence="1">
    <location>
        <begin position="13"/>
        <end position="23"/>
    </location>
</feature>
<organism evidence="2">
    <name type="scientific">Trypanosoma congolense (strain IL3000)</name>
    <dbReference type="NCBI Taxonomy" id="1068625"/>
    <lineage>
        <taxon>Eukaryota</taxon>
        <taxon>Discoba</taxon>
        <taxon>Euglenozoa</taxon>
        <taxon>Kinetoplastea</taxon>
        <taxon>Metakinetoplastina</taxon>
        <taxon>Trypanosomatida</taxon>
        <taxon>Trypanosomatidae</taxon>
        <taxon>Trypanosoma</taxon>
        <taxon>Nannomonas</taxon>
    </lineage>
</organism>
<proteinExistence type="predicted"/>
<protein>
    <submittedName>
        <fullName evidence="2">Uncharacterized protein</fullName>
    </submittedName>
</protein>
<feature type="region of interest" description="Disordered" evidence="1">
    <location>
        <begin position="139"/>
        <end position="160"/>
    </location>
</feature>
<name>G0URN7_TRYCI</name>
<reference evidence="2" key="1">
    <citation type="journal article" date="2012" name="Proc. Natl. Acad. Sci. U.S.A.">
        <title>Antigenic diversity is generated by distinct evolutionary mechanisms in African trypanosome species.</title>
        <authorList>
            <person name="Jackson A.P."/>
            <person name="Berry A."/>
            <person name="Aslett M."/>
            <person name="Allison H.C."/>
            <person name="Burton P."/>
            <person name="Vavrova-Anderson J."/>
            <person name="Brown R."/>
            <person name="Browne H."/>
            <person name="Corton N."/>
            <person name="Hauser H."/>
            <person name="Gamble J."/>
            <person name="Gilderthorp R."/>
            <person name="Marcello L."/>
            <person name="McQuillan J."/>
            <person name="Otto T.D."/>
            <person name="Quail M.A."/>
            <person name="Sanders M.J."/>
            <person name="van Tonder A."/>
            <person name="Ginger M.L."/>
            <person name="Field M.C."/>
            <person name="Barry J.D."/>
            <person name="Hertz-Fowler C."/>
            <person name="Berriman M."/>
        </authorList>
    </citation>
    <scope>NUCLEOTIDE SEQUENCE</scope>
    <source>
        <strain evidence="2">IL3000</strain>
    </source>
</reference>
<dbReference type="VEuPathDB" id="TriTrypDB:TcIL3000_8_2680"/>
<dbReference type="AlphaFoldDB" id="G0URN7"/>
<accession>G0URN7</accession>
<dbReference type="EMBL" id="HE575321">
    <property type="protein sequence ID" value="CCC92049.1"/>
    <property type="molecule type" value="Genomic_DNA"/>
</dbReference>
<evidence type="ECO:0000313" key="2">
    <source>
        <dbReference type="EMBL" id="CCC92049.1"/>
    </source>
</evidence>